<keyword evidence="3" id="KW-0472">Membrane</keyword>
<name>A0AAV9JIN7_9PEZI</name>
<feature type="region of interest" description="Disordered" evidence="2">
    <location>
        <begin position="496"/>
        <end position="520"/>
    </location>
</feature>
<feature type="region of interest" description="Disordered" evidence="2">
    <location>
        <begin position="1"/>
        <end position="37"/>
    </location>
</feature>
<evidence type="ECO:0008006" key="6">
    <source>
        <dbReference type="Google" id="ProtNLM"/>
    </source>
</evidence>
<dbReference type="SUPFAM" id="SSF53335">
    <property type="entry name" value="S-adenosyl-L-methionine-dependent methyltransferases"/>
    <property type="match status" value="1"/>
</dbReference>
<dbReference type="PANTHER" id="PTHR43317">
    <property type="entry name" value="THERMOSPERMINE SYNTHASE ACAULIS5"/>
    <property type="match status" value="1"/>
</dbReference>
<evidence type="ECO:0000256" key="1">
    <source>
        <dbReference type="ARBA" id="ARBA00023115"/>
    </source>
</evidence>
<dbReference type="NCBIfam" id="NF037959">
    <property type="entry name" value="MFS_SpdSyn"/>
    <property type="match status" value="1"/>
</dbReference>
<feature type="transmembrane region" description="Helical" evidence="3">
    <location>
        <begin position="79"/>
        <end position="96"/>
    </location>
</feature>
<reference evidence="4 5" key="1">
    <citation type="submission" date="2021-11" db="EMBL/GenBank/DDBJ databases">
        <title>Black yeast isolated from Biological Soil Crust.</title>
        <authorList>
            <person name="Kurbessoian T."/>
        </authorList>
    </citation>
    <scope>NUCLEOTIDE SEQUENCE [LARGE SCALE GENOMIC DNA]</scope>
    <source>
        <strain evidence="4 5">CCFEE 5522</strain>
    </source>
</reference>
<organism evidence="4 5">
    <name type="scientific">Oleoguttula mirabilis</name>
    <dbReference type="NCBI Taxonomy" id="1507867"/>
    <lineage>
        <taxon>Eukaryota</taxon>
        <taxon>Fungi</taxon>
        <taxon>Dikarya</taxon>
        <taxon>Ascomycota</taxon>
        <taxon>Pezizomycotina</taxon>
        <taxon>Dothideomycetes</taxon>
        <taxon>Dothideomycetidae</taxon>
        <taxon>Mycosphaerellales</taxon>
        <taxon>Teratosphaeriaceae</taxon>
        <taxon>Oleoguttula</taxon>
    </lineage>
</organism>
<gene>
    <name evidence="4" type="ORF">LTR36_004020</name>
</gene>
<dbReference type="CDD" id="cd02440">
    <property type="entry name" value="AdoMet_MTases"/>
    <property type="match status" value="1"/>
</dbReference>
<feature type="compositionally biased region" description="Polar residues" evidence="2">
    <location>
        <begin position="23"/>
        <end position="37"/>
    </location>
</feature>
<dbReference type="EMBL" id="JAVFHQ010000023">
    <property type="protein sequence ID" value="KAK4544771.1"/>
    <property type="molecule type" value="Genomic_DNA"/>
</dbReference>
<dbReference type="Proteomes" id="UP001324427">
    <property type="component" value="Unassembled WGS sequence"/>
</dbReference>
<keyword evidence="1" id="KW-0620">Polyamine biosynthesis</keyword>
<dbReference type="Gene3D" id="3.40.50.150">
    <property type="entry name" value="Vaccinia Virus protein VP39"/>
    <property type="match status" value="1"/>
</dbReference>
<evidence type="ECO:0000256" key="3">
    <source>
        <dbReference type="SAM" id="Phobius"/>
    </source>
</evidence>
<feature type="transmembrane region" description="Helical" evidence="3">
    <location>
        <begin position="171"/>
        <end position="189"/>
    </location>
</feature>
<keyword evidence="3" id="KW-0812">Transmembrane</keyword>
<feature type="transmembrane region" description="Helical" evidence="3">
    <location>
        <begin position="50"/>
        <end position="73"/>
    </location>
</feature>
<keyword evidence="3" id="KW-1133">Transmembrane helix</keyword>
<keyword evidence="5" id="KW-1185">Reference proteome</keyword>
<dbReference type="PANTHER" id="PTHR43317:SF1">
    <property type="entry name" value="THERMOSPERMINE SYNTHASE ACAULIS5"/>
    <property type="match status" value="1"/>
</dbReference>
<dbReference type="GO" id="GO:0006596">
    <property type="term" value="P:polyamine biosynthetic process"/>
    <property type="evidence" value="ECO:0007669"/>
    <property type="project" value="UniProtKB-KW"/>
</dbReference>
<evidence type="ECO:0000256" key="2">
    <source>
        <dbReference type="SAM" id="MobiDB-lite"/>
    </source>
</evidence>
<dbReference type="InterPro" id="IPR029063">
    <property type="entry name" value="SAM-dependent_MTases_sf"/>
</dbReference>
<accession>A0AAV9JIN7</accession>
<feature type="transmembrane region" description="Helical" evidence="3">
    <location>
        <begin position="136"/>
        <end position="159"/>
    </location>
</feature>
<dbReference type="AlphaFoldDB" id="A0AAV9JIN7"/>
<proteinExistence type="predicted"/>
<evidence type="ECO:0000313" key="5">
    <source>
        <dbReference type="Proteomes" id="UP001324427"/>
    </source>
</evidence>
<feature type="transmembrane region" description="Helical" evidence="3">
    <location>
        <begin position="108"/>
        <end position="130"/>
    </location>
</feature>
<protein>
    <recommendedName>
        <fullName evidence="6">Spermine/spermidine synthase</fullName>
    </recommendedName>
</protein>
<comment type="caution">
    <text evidence="4">The sequence shown here is derived from an EMBL/GenBank/DDBJ whole genome shotgun (WGS) entry which is preliminary data.</text>
</comment>
<evidence type="ECO:0000313" key="4">
    <source>
        <dbReference type="EMBL" id="KAK4544771.1"/>
    </source>
</evidence>
<sequence length="626" mass="68482">MVKGRQTVRLPQGKRKHDEPSDAASQTSLAQDANSTHAFSPKTLRKTLGVALPLLALAALTSPVSQATLAPVYGSLPSRVNHAEAITATMLLGYLWRAFLRDAHAWSILPYLALWALWMPLMQVYVFQYSARLGPVIGPIITGFLSCHTIVIPSAYAAAQALEAFDLQGKLGNIGGVALPALALDLLYFRPLEYVMAHHALPRASAYFTSGGLGTPVKLQLALGAAYTLLSPDKPYWLFSLAAPAVFHALLANPHFDSQRAVDVVNRDLAVHNWTLLDRAWSNTGYISVLESTDLQYRVLRCDHSLLGGEWLLTPERQQKEGWKVNEPVYAVFEMLEAVRLVEVEPAVADNEAQALVIGLGIGTAPKALMAHGIKTTIVELDPVVHKYAQQYFGLPWTTTILQDAVTWVGGEASALNTSSGDHHNGQKYDYILHDVFTSGAEPLALFTDAFLANLRALLTPNGVIALNYAGDLSSPLTARALNTISQTFAGQCKLFRDAPPPPPPERSAQAATNTTGSKAAAEEAAEDFLNLVVFCRNTPGPISFRKPTSKDFLGSKSRAHYLLPRADYEMAFPSVGDNTTTEAEQRDAILRKGEEGQWRKQQEESAIRHWHIMRKVLPAAVWELW</sequence>